<evidence type="ECO:0000313" key="12">
    <source>
        <dbReference type="Proteomes" id="UP000295636"/>
    </source>
</evidence>
<comment type="caution">
    <text evidence="11">The sequence shown here is derived from an EMBL/GenBank/DDBJ whole genome shotgun (WGS) entry which is preliminary data.</text>
</comment>
<dbReference type="GO" id="GO:0003700">
    <property type="term" value="F:DNA-binding transcription factor activity"/>
    <property type="evidence" value="ECO:0007669"/>
    <property type="project" value="InterPro"/>
</dbReference>
<evidence type="ECO:0000256" key="2">
    <source>
        <dbReference type="ARBA" id="ARBA00022490"/>
    </source>
</evidence>
<dbReference type="PANTHER" id="PTHR42713">
    <property type="entry name" value="HISTIDINE KINASE-RELATED"/>
    <property type="match status" value="1"/>
</dbReference>
<feature type="domain" description="HTH araC/xylS-type" evidence="9">
    <location>
        <begin position="148"/>
        <end position="251"/>
    </location>
</feature>
<dbReference type="InterPro" id="IPR018062">
    <property type="entry name" value="HTH_AraC-typ_CS"/>
</dbReference>
<dbReference type="OrthoDB" id="159632at2"/>
<dbReference type="Pfam" id="PF12833">
    <property type="entry name" value="HTH_18"/>
    <property type="match status" value="1"/>
</dbReference>
<dbReference type="InterPro" id="IPR051552">
    <property type="entry name" value="HptR"/>
</dbReference>
<gene>
    <name evidence="11" type="ORF">E1757_08115</name>
</gene>
<dbReference type="Pfam" id="PF00072">
    <property type="entry name" value="Response_reg"/>
    <property type="match status" value="1"/>
</dbReference>
<evidence type="ECO:0000256" key="7">
    <source>
        <dbReference type="ARBA" id="ARBA00023163"/>
    </source>
</evidence>
<dbReference type="Proteomes" id="UP000295636">
    <property type="component" value="Unassembled WGS sequence"/>
</dbReference>
<evidence type="ECO:0000313" key="11">
    <source>
        <dbReference type="EMBL" id="TDF99773.1"/>
    </source>
</evidence>
<name>A0A4R5KUZ5_9BACL</name>
<dbReference type="RefSeq" id="WP_133226480.1">
    <property type="nucleotide sequence ID" value="NZ_SMRT01000002.1"/>
</dbReference>
<dbReference type="Gene3D" id="1.10.10.60">
    <property type="entry name" value="Homeodomain-like"/>
    <property type="match status" value="2"/>
</dbReference>
<dbReference type="GO" id="GO:0043565">
    <property type="term" value="F:sequence-specific DNA binding"/>
    <property type="evidence" value="ECO:0007669"/>
    <property type="project" value="InterPro"/>
</dbReference>
<dbReference type="PROSITE" id="PS50110">
    <property type="entry name" value="RESPONSE_REGULATORY"/>
    <property type="match status" value="1"/>
</dbReference>
<dbReference type="InterPro" id="IPR011006">
    <property type="entry name" value="CheY-like_superfamily"/>
</dbReference>
<organism evidence="11 12">
    <name type="scientific">Paenibacillus piri</name>
    <dbReference type="NCBI Taxonomy" id="2547395"/>
    <lineage>
        <taxon>Bacteria</taxon>
        <taxon>Bacillati</taxon>
        <taxon>Bacillota</taxon>
        <taxon>Bacilli</taxon>
        <taxon>Bacillales</taxon>
        <taxon>Paenibacillaceae</taxon>
        <taxon>Paenibacillus</taxon>
    </lineage>
</organism>
<dbReference type="SMART" id="SM00448">
    <property type="entry name" value="REC"/>
    <property type="match status" value="1"/>
</dbReference>
<dbReference type="InterPro" id="IPR009057">
    <property type="entry name" value="Homeodomain-like_sf"/>
</dbReference>
<dbReference type="Gene3D" id="3.40.50.2300">
    <property type="match status" value="1"/>
</dbReference>
<sequence length="263" mass="30548">MYQVLVVDDEAWMCEAMAKIIHKVRPSFRVVSTADNGLHGLSAIRDRQVDVVFADICMPGLDGLDMVRQMREEGWSLPVVMISGHHEFDYAKTAIRYGVYDYLLKPVDRNEIAEVLERLERKLAEQSAVSVEICPEESFKETELRRGDQIVNMMREKARLRYMDDLSISVISDQTGFNPSYLSRIFKQESGKGYVQYVTEIRLQVARQLLISRQELQVSEIARQVGYWDDKHFSKQFKREIGMTPSEYRRSHAREEGLADWAE</sequence>
<dbReference type="PROSITE" id="PS01124">
    <property type="entry name" value="HTH_ARAC_FAMILY_2"/>
    <property type="match status" value="1"/>
</dbReference>
<reference evidence="11 12" key="1">
    <citation type="submission" date="2019-03" db="EMBL/GenBank/DDBJ databases">
        <title>This is whole genome sequence of Paenibacillus sp MS74 strain.</title>
        <authorList>
            <person name="Trinh H.N."/>
        </authorList>
    </citation>
    <scope>NUCLEOTIDE SEQUENCE [LARGE SCALE GENOMIC DNA]</scope>
    <source>
        <strain evidence="11 12">MS74</strain>
    </source>
</reference>
<comment type="subcellular location">
    <subcellularLocation>
        <location evidence="1">Cytoplasm</location>
    </subcellularLocation>
</comment>
<dbReference type="AlphaFoldDB" id="A0A4R5KUZ5"/>
<evidence type="ECO:0000256" key="1">
    <source>
        <dbReference type="ARBA" id="ARBA00004496"/>
    </source>
</evidence>
<dbReference type="SUPFAM" id="SSF46689">
    <property type="entry name" value="Homeodomain-like"/>
    <property type="match status" value="2"/>
</dbReference>
<keyword evidence="12" id="KW-1185">Reference proteome</keyword>
<feature type="modified residue" description="4-aspartylphosphate" evidence="8">
    <location>
        <position position="55"/>
    </location>
</feature>
<dbReference type="SUPFAM" id="SSF52172">
    <property type="entry name" value="CheY-like"/>
    <property type="match status" value="1"/>
</dbReference>
<dbReference type="EMBL" id="SMRT01000002">
    <property type="protein sequence ID" value="TDF99773.1"/>
    <property type="molecule type" value="Genomic_DNA"/>
</dbReference>
<evidence type="ECO:0000256" key="4">
    <source>
        <dbReference type="ARBA" id="ARBA00023012"/>
    </source>
</evidence>
<proteinExistence type="predicted"/>
<feature type="domain" description="Response regulatory" evidence="10">
    <location>
        <begin position="3"/>
        <end position="120"/>
    </location>
</feature>
<evidence type="ECO:0000256" key="6">
    <source>
        <dbReference type="ARBA" id="ARBA00023125"/>
    </source>
</evidence>
<keyword evidence="2" id="KW-0963">Cytoplasm</keyword>
<dbReference type="SMART" id="SM00342">
    <property type="entry name" value="HTH_ARAC"/>
    <property type="match status" value="1"/>
</dbReference>
<dbReference type="CDD" id="cd17536">
    <property type="entry name" value="REC_YesN-like"/>
    <property type="match status" value="1"/>
</dbReference>
<evidence type="ECO:0000256" key="5">
    <source>
        <dbReference type="ARBA" id="ARBA00023015"/>
    </source>
</evidence>
<dbReference type="PRINTS" id="PR00032">
    <property type="entry name" value="HTHARAC"/>
</dbReference>
<keyword evidence="4" id="KW-0902">Two-component regulatory system</keyword>
<keyword evidence="5" id="KW-0805">Transcription regulation</keyword>
<evidence type="ECO:0000256" key="8">
    <source>
        <dbReference type="PROSITE-ProRule" id="PRU00169"/>
    </source>
</evidence>
<evidence type="ECO:0000256" key="3">
    <source>
        <dbReference type="ARBA" id="ARBA00022553"/>
    </source>
</evidence>
<dbReference type="InterPro" id="IPR020449">
    <property type="entry name" value="Tscrpt_reg_AraC-type_HTH"/>
</dbReference>
<keyword evidence="3 8" id="KW-0597">Phosphoprotein</keyword>
<dbReference type="PROSITE" id="PS00041">
    <property type="entry name" value="HTH_ARAC_FAMILY_1"/>
    <property type="match status" value="1"/>
</dbReference>
<dbReference type="InterPro" id="IPR001789">
    <property type="entry name" value="Sig_transdc_resp-reg_receiver"/>
</dbReference>
<dbReference type="GO" id="GO:0005737">
    <property type="term" value="C:cytoplasm"/>
    <property type="evidence" value="ECO:0007669"/>
    <property type="project" value="UniProtKB-SubCell"/>
</dbReference>
<dbReference type="PANTHER" id="PTHR42713:SF3">
    <property type="entry name" value="TRANSCRIPTIONAL REGULATORY PROTEIN HPTR"/>
    <property type="match status" value="1"/>
</dbReference>
<evidence type="ECO:0000259" key="9">
    <source>
        <dbReference type="PROSITE" id="PS01124"/>
    </source>
</evidence>
<keyword evidence="7" id="KW-0804">Transcription</keyword>
<dbReference type="GO" id="GO:0000160">
    <property type="term" value="P:phosphorelay signal transduction system"/>
    <property type="evidence" value="ECO:0007669"/>
    <property type="project" value="UniProtKB-KW"/>
</dbReference>
<accession>A0A4R5KUZ5</accession>
<evidence type="ECO:0000259" key="10">
    <source>
        <dbReference type="PROSITE" id="PS50110"/>
    </source>
</evidence>
<dbReference type="InterPro" id="IPR018060">
    <property type="entry name" value="HTH_AraC"/>
</dbReference>
<keyword evidence="6" id="KW-0238">DNA-binding</keyword>
<protein>
    <submittedName>
        <fullName evidence="11">Response regulator</fullName>
    </submittedName>
</protein>